<dbReference type="InterPro" id="IPR050678">
    <property type="entry name" value="DNA_Partitioning_ATPase"/>
</dbReference>
<keyword evidence="3" id="KW-1185">Reference proteome</keyword>
<dbReference type="AlphaFoldDB" id="A0A2Y9BEL9"/>
<dbReference type="CDD" id="cd02042">
    <property type="entry name" value="ParAB_family"/>
    <property type="match status" value="1"/>
</dbReference>
<evidence type="ECO:0000313" key="3">
    <source>
        <dbReference type="Proteomes" id="UP000245845"/>
    </source>
</evidence>
<dbReference type="Pfam" id="PF13614">
    <property type="entry name" value="AAA_31"/>
    <property type="match status" value="1"/>
</dbReference>
<dbReference type="PANTHER" id="PTHR13696:SF99">
    <property type="entry name" value="COBYRINIC ACID AC-DIAMIDE SYNTHASE"/>
    <property type="match status" value="1"/>
</dbReference>
<dbReference type="OrthoDB" id="9791162at2"/>
<dbReference type="EMBL" id="QGDL01000008">
    <property type="protein sequence ID" value="PWJ28587.1"/>
    <property type="molecule type" value="Genomic_DNA"/>
</dbReference>
<organism evidence="2 3">
    <name type="scientific">Faecalicatena orotica</name>
    <dbReference type="NCBI Taxonomy" id="1544"/>
    <lineage>
        <taxon>Bacteria</taxon>
        <taxon>Bacillati</taxon>
        <taxon>Bacillota</taxon>
        <taxon>Clostridia</taxon>
        <taxon>Lachnospirales</taxon>
        <taxon>Lachnospiraceae</taxon>
        <taxon>Faecalicatena</taxon>
    </lineage>
</organism>
<sequence length="286" mass="32887">MAYVIGDYNRKGGVGKTSSIINIAAQFALDGKKVLLVDGDSQMNLTQFFFEGNEEVFDDNGEMREGIETLYEILEQDLNIFNHIKSLEFSARRKWRNKFRKISLKLDIVLGSGDMDYYGPENIDILKEKLKLAGEEYDYIFIDFPPAHNVLTMMYLIACDYIIVPLHLAKGSSIHGYKDVIGRCREAREEYGNRDLGVLGLFYINTQLYKSDQSILYEESMEEETKNAMRLFTTTIRHDYASMQTSENMQEPLCICSGSSEITKDYKTLVKEMEKRIKEERGKANG</sequence>
<dbReference type="Gene3D" id="3.40.50.300">
    <property type="entry name" value="P-loop containing nucleotide triphosphate hydrolases"/>
    <property type="match status" value="1"/>
</dbReference>
<evidence type="ECO:0000313" key="2">
    <source>
        <dbReference type="EMBL" id="PWJ28587.1"/>
    </source>
</evidence>
<dbReference type="Proteomes" id="UP000245845">
    <property type="component" value="Unassembled WGS sequence"/>
</dbReference>
<accession>A0A2Y9BEL9</accession>
<evidence type="ECO:0000259" key="1">
    <source>
        <dbReference type="Pfam" id="PF13614"/>
    </source>
</evidence>
<protein>
    <submittedName>
        <fullName evidence="2">Chromosome partitioning protein</fullName>
    </submittedName>
</protein>
<proteinExistence type="predicted"/>
<gene>
    <name evidence="2" type="ORF">A8806_108102</name>
</gene>
<dbReference type="InterPro" id="IPR027417">
    <property type="entry name" value="P-loop_NTPase"/>
</dbReference>
<reference evidence="2 3" key="1">
    <citation type="submission" date="2018-05" db="EMBL/GenBank/DDBJ databases">
        <title>The Hungate 1000. A catalogue of reference genomes from the rumen microbiome.</title>
        <authorList>
            <person name="Kelly W."/>
        </authorList>
    </citation>
    <scope>NUCLEOTIDE SEQUENCE [LARGE SCALE GENOMIC DNA]</scope>
    <source>
        <strain evidence="2 3">NLAE-zl-C242</strain>
    </source>
</reference>
<dbReference type="SUPFAM" id="SSF52540">
    <property type="entry name" value="P-loop containing nucleoside triphosphate hydrolases"/>
    <property type="match status" value="1"/>
</dbReference>
<name>A0A2Y9BEL9_9FIRM</name>
<dbReference type="RefSeq" id="WP_109731769.1">
    <property type="nucleotide sequence ID" value="NZ_BAAACK010000003.1"/>
</dbReference>
<comment type="caution">
    <text evidence="2">The sequence shown here is derived from an EMBL/GenBank/DDBJ whole genome shotgun (WGS) entry which is preliminary data.</text>
</comment>
<feature type="domain" description="AAA" evidence="1">
    <location>
        <begin position="4"/>
        <end position="193"/>
    </location>
</feature>
<dbReference type="PANTHER" id="PTHR13696">
    <property type="entry name" value="P-LOOP CONTAINING NUCLEOSIDE TRIPHOSPHATE HYDROLASE"/>
    <property type="match status" value="1"/>
</dbReference>
<dbReference type="InterPro" id="IPR025669">
    <property type="entry name" value="AAA_dom"/>
</dbReference>